<keyword evidence="10 11" id="KW-0413">Isomerase</keyword>
<dbReference type="SUPFAM" id="SSF52540">
    <property type="entry name" value="P-loop containing nucleoside triphosphate hydrolases"/>
    <property type="match status" value="2"/>
</dbReference>
<dbReference type="PANTHER" id="PTHR43788:SF6">
    <property type="entry name" value="DNA HELICASE B"/>
    <property type="match status" value="1"/>
</dbReference>
<proteinExistence type="inferred from homology"/>
<dbReference type="CDD" id="cd18809">
    <property type="entry name" value="SF1_C_RecD"/>
    <property type="match status" value="1"/>
</dbReference>
<evidence type="ECO:0000256" key="9">
    <source>
        <dbReference type="ARBA" id="ARBA00023204"/>
    </source>
</evidence>
<dbReference type="AlphaFoldDB" id="A0A4R2NBV7"/>
<dbReference type="CDD" id="cd17933">
    <property type="entry name" value="DEXSc_RecD-like"/>
    <property type="match status" value="1"/>
</dbReference>
<name>A0A4R2NBV7_9BURK</name>
<keyword evidence="7 11" id="KW-0067">ATP-binding</keyword>
<evidence type="ECO:0000256" key="3">
    <source>
        <dbReference type="ARBA" id="ARBA00022763"/>
    </source>
</evidence>
<evidence type="ECO:0000256" key="7">
    <source>
        <dbReference type="ARBA" id="ARBA00022840"/>
    </source>
</evidence>
<dbReference type="GO" id="GO:0016887">
    <property type="term" value="F:ATP hydrolysis activity"/>
    <property type="evidence" value="ECO:0007669"/>
    <property type="project" value="RHEA"/>
</dbReference>
<evidence type="ECO:0000256" key="10">
    <source>
        <dbReference type="ARBA" id="ARBA00023235"/>
    </source>
</evidence>
<evidence type="ECO:0000313" key="15">
    <source>
        <dbReference type="Proteomes" id="UP000295182"/>
    </source>
</evidence>
<organism evidence="14 15">
    <name type="scientific">Simplicispira metamorpha</name>
    <dbReference type="NCBI Taxonomy" id="80881"/>
    <lineage>
        <taxon>Bacteria</taxon>
        <taxon>Pseudomonadati</taxon>
        <taxon>Pseudomonadota</taxon>
        <taxon>Betaproteobacteria</taxon>
        <taxon>Burkholderiales</taxon>
        <taxon>Comamonadaceae</taxon>
        <taxon>Simplicispira</taxon>
    </lineage>
</organism>
<comment type="similarity">
    <text evidence="11">Belongs to the RecD family.</text>
</comment>
<dbReference type="Gene3D" id="1.10.10.1020">
    <property type="entry name" value="RecBCD complex, subunit RecD, N-terminal domain"/>
    <property type="match status" value="1"/>
</dbReference>
<evidence type="ECO:0000256" key="11">
    <source>
        <dbReference type="HAMAP-Rule" id="MF_01487"/>
    </source>
</evidence>
<evidence type="ECO:0000256" key="4">
    <source>
        <dbReference type="ARBA" id="ARBA00022801"/>
    </source>
</evidence>
<dbReference type="InterPro" id="IPR049550">
    <property type="entry name" value="RecD_N"/>
</dbReference>
<evidence type="ECO:0000256" key="2">
    <source>
        <dbReference type="ARBA" id="ARBA00022741"/>
    </source>
</evidence>
<dbReference type="Proteomes" id="UP000295182">
    <property type="component" value="Unassembled WGS sequence"/>
</dbReference>
<keyword evidence="6 11" id="KW-0269">Exonuclease</keyword>
<comment type="subunit">
    <text evidence="11">Heterotrimer of RecB, RecC and RecD. All subunits contribute to DNA-binding.</text>
</comment>
<keyword evidence="15" id="KW-1185">Reference proteome</keyword>
<dbReference type="GO" id="GO:0003677">
    <property type="term" value="F:DNA binding"/>
    <property type="evidence" value="ECO:0007669"/>
    <property type="project" value="UniProtKB-UniRule"/>
</dbReference>
<dbReference type="EC" id="5.6.2.3" evidence="11"/>
<keyword evidence="2 11" id="KW-0547">Nucleotide-binding</keyword>
<dbReference type="InterPro" id="IPR027785">
    <property type="entry name" value="UvrD-like_helicase_C"/>
</dbReference>
<dbReference type="HAMAP" id="MF_01487">
    <property type="entry name" value="RecD"/>
    <property type="match status" value="1"/>
</dbReference>
<comment type="catalytic activity">
    <reaction evidence="11">
        <text>ATP + H2O = ADP + phosphate + H(+)</text>
        <dbReference type="Rhea" id="RHEA:13065"/>
        <dbReference type="ChEBI" id="CHEBI:15377"/>
        <dbReference type="ChEBI" id="CHEBI:15378"/>
        <dbReference type="ChEBI" id="CHEBI:30616"/>
        <dbReference type="ChEBI" id="CHEBI:43474"/>
        <dbReference type="ChEBI" id="CHEBI:456216"/>
        <dbReference type="EC" id="5.6.2.3"/>
    </reaction>
</comment>
<keyword evidence="1 11" id="KW-0540">Nuclease</keyword>
<dbReference type="Pfam" id="PF21185">
    <property type="entry name" value="RecD_N"/>
    <property type="match status" value="1"/>
</dbReference>
<dbReference type="SMART" id="SM00382">
    <property type="entry name" value="AAA"/>
    <property type="match status" value="1"/>
</dbReference>
<comment type="caution">
    <text evidence="14">The sequence shown here is derived from an EMBL/GenBank/DDBJ whole genome shotgun (WGS) entry which is preliminary data.</text>
</comment>
<dbReference type="RefSeq" id="WP_241524887.1">
    <property type="nucleotide sequence ID" value="NZ_QXNC01000006.1"/>
</dbReference>
<dbReference type="GO" id="GO:0043139">
    <property type="term" value="F:5'-3' DNA helicase activity"/>
    <property type="evidence" value="ECO:0007669"/>
    <property type="project" value="UniProtKB-UniRule"/>
</dbReference>
<keyword evidence="8 11" id="KW-0238">DNA-binding</keyword>
<keyword evidence="9 11" id="KW-0234">DNA repair</keyword>
<dbReference type="InterPro" id="IPR003593">
    <property type="entry name" value="AAA+_ATPase"/>
</dbReference>
<dbReference type="GO" id="GO:0005524">
    <property type="term" value="F:ATP binding"/>
    <property type="evidence" value="ECO:0007669"/>
    <property type="project" value="UniProtKB-UniRule"/>
</dbReference>
<dbReference type="EMBL" id="SLXH01000008">
    <property type="protein sequence ID" value="TCP18641.1"/>
    <property type="molecule type" value="Genomic_DNA"/>
</dbReference>
<evidence type="ECO:0000259" key="13">
    <source>
        <dbReference type="SMART" id="SM00382"/>
    </source>
</evidence>
<evidence type="ECO:0000256" key="1">
    <source>
        <dbReference type="ARBA" id="ARBA00022722"/>
    </source>
</evidence>
<dbReference type="GO" id="GO:0009338">
    <property type="term" value="C:exodeoxyribonuclease V complex"/>
    <property type="evidence" value="ECO:0007669"/>
    <property type="project" value="InterPro"/>
</dbReference>
<comment type="function">
    <text evidence="11">A helicase/nuclease that prepares dsDNA breaks (DSB) for recombinational DNA repair. Binds to DSBs and unwinds DNA via a highly rapid and processive ATP-dependent bidirectional helicase activity. Unwinds dsDNA until it encounters a Chi (crossover hotspot instigator) sequence from the 3' direction. Cuts ssDNA a few nucleotides 3' to the Chi site. The properties and activities of the enzyme are changed at Chi. The Chi-altered holoenzyme produces a long 3'-ssDNA overhang and facilitates RecA-binding to the ssDNA for homologous DNA recombination and repair. Holoenzyme degrades any linearized DNA that is unable to undergo homologous recombination. In the holoenzyme this subunit has ssDNA-dependent ATPase and 5'-3' helicase activity. When added to pre-assembled RecBC greatly stimulates nuclease activity and augments holoenzyme processivity. Negatively regulates the RecA-loading ability of RecBCD.</text>
</comment>
<dbReference type="InterPro" id="IPR006344">
    <property type="entry name" value="RecD"/>
</dbReference>
<feature type="binding site" evidence="11">
    <location>
        <begin position="205"/>
        <end position="212"/>
    </location>
    <ligand>
        <name>ATP</name>
        <dbReference type="ChEBI" id="CHEBI:30616"/>
    </ligand>
</feature>
<comment type="miscellaneous">
    <text evidence="11">In the RecBCD complex, RecB has a slow 3'-5' helicase, an exonuclease activity and loads RecA onto ssDNA, RecD has a fast 5'-3' helicase activity, while RecC stimulates the ATPase and processivity of the RecB helicase and contributes to recognition of the Chi site.</text>
</comment>
<evidence type="ECO:0000256" key="6">
    <source>
        <dbReference type="ARBA" id="ARBA00022839"/>
    </source>
</evidence>
<keyword evidence="3 11" id="KW-0227">DNA damage</keyword>
<dbReference type="Gene3D" id="3.40.50.300">
    <property type="entry name" value="P-loop containing nucleotide triphosphate hydrolases"/>
    <property type="match status" value="3"/>
</dbReference>
<dbReference type="Pfam" id="PF13245">
    <property type="entry name" value="AAA_19"/>
    <property type="match status" value="1"/>
</dbReference>
<dbReference type="NCBIfam" id="TIGR01447">
    <property type="entry name" value="recD"/>
    <property type="match status" value="1"/>
</dbReference>
<dbReference type="GO" id="GO:0017116">
    <property type="term" value="F:single-stranded DNA helicase activity"/>
    <property type="evidence" value="ECO:0007669"/>
    <property type="project" value="TreeGrafter"/>
</dbReference>
<feature type="region of interest" description="Disordered" evidence="12">
    <location>
        <begin position="468"/>
        <end position="502"/>
    </location>
</feature>
<dbReference type="Pfam" id="PF13538">
    <property type="entry name" value="UvrD_C_2"/>
    <property type="match status" value="1"/>
</dbReference>
<dbReference type="GO" id="GO:0000724">
    <property type="term" value="P:double-strand break repair via homologous recombination"/>
    <property type="evidence" value="ECO:0007669"/>
    <property type="project" value="UniProtKB-UniRule"/>
</dbReference>
<dbReference type="InterPro" id="IPR050534">
    <property type="entry name" value="Coronavir_polyprotein_1ab"/>
</dbReference>
<dbReference type="GO" id="GO:0008854">
    <property type="term" value="F:exodeoxyribonuclease V activity"/>
    <property type="evidence" value="ECO:0007669"/>
    <property type="project" value="InterPro"/>
</dbReference>
<feature type="compositionally biased region" description="Low complexity" evidence="12">
    <location>
        <begin position="468"/>
        <end position="490"/>
    </location>
</feature>
<dbReference type="InterPro" id="IPR041851">
    <property type="entry name" value="RecD_N_sf"/>
</dbReference>
<evidence type="ECO:0000256" key="8">
    <source>
        <dbReference type="ARBA" id="ARBA00023125"/>
    </source>
</evidence>
<keyword evidence="5 11" id="KW-0347">Helicase</keyword>
<protein>
    <recommendedName>
        <fullName evidence="11">RecBCD enzyme subunit RecD</fullName>
        <ecNumber evidence="11">5.6.2.3</ecNumber>
    </recommendedName>
    <alternativeName>
        <fullName evidence="11">DNA 5'-3' helicase subunit RecD</fullName>
    </alternativeName>
    <alternativeName>
        <fullName evidence="11">Exonuclease V subunit RecD</fullName>
        <shortName evidence="11">ExoV subunit RecD</shortName>
    </alternativeName>
    <alternativeName>
        <fullName evidence="11">Helicase/nuclease RecBCD subunit RecD</fullName>
    </alternativeName>
</protein>
<feature type="domain" description="AAA+ ATPase" evidence="13">
    <location>
        <begin position="197"/>
        <end position="361"/>
    </location>
</feature>
<keyword evidence="4 11" id="KW-0378">Hydrolase</keyword>
<dbReference type="PANTHER" id="PTHR43788">
    <property type="entry name" value="DNA2/NAM7 HELICASE FAMILY MEMBER"/>
    <property type="match status" value="1"/>
</dbReference>
<evidence type="ECO:0000313" key="14">
    <source>
        <dbReference type="EMBL" id="TCP18641.1"/>
    </source>
</evidence>
<evidence type="ECO:0000256" key="12">
    <source>
        <dbReference type="SAM" id="MobiDB-lite"/>
    </source>
</evidence>
<accession>A0A4R2NBV7</accession>
<gene>
    <name evidence="11" type="primary">recD</name>
    <name evidence="14" type="ORF">EV674_1086</name>
</gene>
<sequence>MNPTLHTLRDWSEQGWLRRLDSAMADFVAQHDPQAEPALLVATALLAHMEGRGHVCLPLADLVRQPHSALAWTAQASEALGTFWPSLPPEPAAWVQALQRSPVVRCVADGNAPPDTGQPLVLGGTPEAPLLYLRRYWVYEQQVAQAVGQRAAVAQAVDERAARDWLNLLFPKPSANNAASPPPVPDWQKIACALALRSRLTVITGGPGTGKTYTAARLLALLLATSPDPAQLRVALAAPTGKAAARLRQSIDQSLASLQASLQGAIDLHALAERIGKARTLHSLLGMHQGSRQFQHNAQHPLDVDVLIVDETSMVHLEMMAALLQAMPPQATLILLGDKDQLASVEAGSVLGDLCAHAQDTRYHPATCDYLRAVAGEALSASATPGSALDQQTVMLRHSRRFGTDIGALAKAVNAGAAFAIQTTPDVPWGAYDLLQRGTRQALAAGTWAPPAQVAQVPVATDLAAQKTAPQAKAKASARARPAAAVQAPDAPAPAPEAPGSAAPAAGKVYLLPTPVLPEAVVQLALHGRALAPACYGDYLRAMQHGMKARPVPAAPATNAAPPDAASAAQTSAVDAHTAWVKTVLQAFDRFRILCAVHDGPWGDRAMNQQVQNALARTGLLQPQGEWFAGRPIMVTRNDKALGVFNGDVGVVLPAPEGKKNLRAYFLDGEQLRSVSVSRLAHVETAFAMTIHKSQGSEFFHTVVVLPDAGGDLLTRELVYTGITRAKEFLTLVEPRPGLLGTAMAQQVKRASGLSIK</sequence>
<reference evidence="14 15" key="1">
    <citation type="submission" date="2019-03" db="EMBL/GenBank/DDBJ databases">
        <title>Genomic Encyclopedia of Type Strains, Phase IV (KMG-IV): sequencing the most valuable type-strain genomes for metagenomic binning, comparative biology and taxonomic classification.</title>
        <authorList>
            <person name="Goeker M."/>
        </authorList>
    </citation>
    <scope>NUCLEOTIDE SEQUENCE [LARGE SCALE GENOMIC DNA]</scope>
    <source>
        <strain evidence="14 15">DSM 1837</strain>
    </source>
</reference>
<evidence type="ECO:0000256" key="5">
    <source>
        <dbReference type="ARBA" id="ARBA00022806"/>
    </source>
</evidence>
<dbReference type="InterPro" id="IPR027417">
    <property type="entry name" value="P-loop_NTPase"/>
</dbReference>